<dbReference type="GO" id="GO:0000156">
    <property type="term" value="F:phosphorelay response regulator activity"/>
    <property type="evidence" value="ECO:0007669"/>
    <property type="project" value="TreeGrafter"/>
</dbReference>
<dbReference type="InterPro" id="IPR005467">
    <property type="entry name" value="His_kinase_dom"/>
</dbReference>
<dbReference type="InterPro" id="IPR036097">
    <property type="entry name" value="HisK_dim/P_sf"/>
</dbReference>
<dbReference type="SMART" id="SM00387">
    <property type="entry name" value="HATPase_c"/>
    <property type="match status" value="1"/>
</dbReference>
<accession>A0A7X1B2W1</accession>
<dbReference type="InterPro" id="IPR003594">
    <property type="entry name" value="HATPase_dom"/>
</dbReference>
<keyword evidence="10" id="KW-1185">Reference proteome</keyword>
<keyword evidence="4" id="KW-0808">Transferase</keyword>
<dbReference type="GO" id="GO:0030295">
    <property type="term" value="F:protein kinase activator activity"/>
    <property type="evidence" value="ECO:0007669"/>
    <property type="project" value="TreeGrafter"/>
</dbReference>
<dbReference type="PANTHER" id="PTHR42878">
    <property type="entry name" value="TWO-COMPONENT HISTIDINE KINASE"/>
    <property type="match status" value="1"/>
</dbReference>
<dbReference type="InterPro" id="IPR050351">
    <property type="entry name" value="BphY/WalK/GraS-like"/>
</dbReference>
<dbReference type="InterPro" id="IPR003661">
    <property type="entry name" value="HisK_dim/P_dom"/>
</dbReference>
<feature type="domain" description="Response regulatory" evidence="8">
    <location>
        <begin position="8"/>
        <end position="126"/>
    </location>
</feature>
<proteinExistence type="predicted"/>
<dbReference type="SUPFAM" id="SSF55874">
    <property type="entry name" value="ATPase domain of HSP90 chaperone/DNA topoisomerase II/histidine kinase"/>
    <property type="match status" value="1"/>
</dbReference>
<dbReference type="GO" id="GO:0007234">
    <property type="term" value="P:osmosensory signaling via phosphorelay pathway"/>
    <property type="evidence" value="ECO:0007669"/>
    <property type="project" value="TreeGrafter"/>
</dbReference>
<evidence type="ECO:0000256" key="1">
    <source>
        <dbReference type="ARBA" id="ARBA00000085"/>
    </source>
</evidence>
<dbReference type="PROSITE" id="PS50109">
    <property type="entry name" value="HIS_KIN"/>
    <property type="match status" value="1"/>
</dbReference>
<dbReference type="SMART" id="SM00388">
    <property type="entry name" value="HisKA"/>
    <property type="match status" value="1"/>
</dbReference>
<evidence type="ECO:0000256" key="2">
    <source>
        <dbReference type="ARBA" id="ARBA00012438"/>
    </source>
</evidence>
<dbReference type="SUPFAM" id="SSF52172">
    <property type="entry name" value="CheY-like"/>
    <property type="match status" value="1"/>
</dbReference>
<dbReference type="PRINTS" id="PR00344">
    <property type="entry name" value="BCTRLSENSOR"/>
</dbReference>
<comment type="catalytic activity">
    <reaction evidence="1">
        <text>ATP + protein L-histidine = ADP + protein N-phospho-L-histidine.</text>
        <dbReference type="EC" id="2.7.13.3"/>
    </reaction>
</comment>
<evidence type="ECO:0000256" key="6">
    <source>
        <dbReference type="PROSITE-ProRule" id="PRU00169"/>
    </source>
</evidence>
<evidence type="ECO:0000256" key="3">
    <source>
        <dbReference type="ARBA" id="ARBA00022553"/>
    </source>
</evidence>
<dbReference type="EMBL" id="JACHVC010000001">
    <property type="protein sequence ID" value="MBC2604502.1"/>
    <property type="molecule type" value="Genomic_DNA"/>
</dbReference>
<dbReference type="Gene3D" id="1.10.287.130">
    <property type="match status" value="1"/>
</dbReference>
<dbReference type="InterPro" id="IPR036890">
    <property type="entry name" value="HATPase_C_sf"/>
</dbReference>
<sequence length="382" mass="41965">MEFPRTIRILLVEDNPSHAVFFKASLGKAFKQAHEVEIAECLVECFAKLEASHYDLVVLDLGLPETQGLTTVTSFFKEWGGEYPVIVLTASAGNGIGEKALRLGAMDFLPKGEIGADQLARAVRYGLERWRQRLELDEAQRNLKSFAHVAAHDLKSPVKSIALYADMLRKNPKNGSEDTEGREYLGYISEFADQALSLVDSLLQFSLLGEKSVSLETVDVRQVTSKAISSLKAVAVENQAKIEVDELPEANADEGLLAHVLQNLIANAIKYRSDDPPVVKVTGVHRGDQVEISVQDNGRGIDERFFGRIFEPFKRLAGRFGEEGVGLGLTICQRVVDAHHGRIWVESELGVGSVFKFTLPASSGEESRELKEAEAASVRSNA</sequence>
<dbReference type="PROSITE" id="PS50110">
    <property type="entry name" value="RESPONSE_REGULATORY"/>
    <property type="match status" value="1"/>
</dbReference>
<dbReference type="AlphaFoldDB" id="A0A7X1B2W1"/>
<feature type="domain" description="Histidine kinase" evidence="7">
    <location>
        <begin position="149"/>
        <end position="363"/>
    </location>
</feature>
<keyword evidence="3 6" id="KW-0597">Phosphoprotein</keyword>
<dbReference type="Pfam" id="PF02518">
    <property type="entry name" value="HATPase_c"/>
    <property type="match status" value="1"/>
</dbReference>
<evidence type="ECO:0000256" key="5">
    <source>
        <dbReference type="ARBA" id="ARBA00022777"/>
    </source>
</evidence>
<organism evidence="9 10">
    <name type="scientific">Pelagicoccus albus</name>
    <dbReference type="NCBI Taxonomy" id="415222"/>
    <lineage>
        <taxon>Bacteria</taxon>
        <taxon>Pseudomonadati</taxon>
        <taxon>Verrucomicrobiota</taxon>
        <taxon>Opitutia</taxon>
        <taxon>Puniceicoccales</taxon>
        <taxon>Pelagicoccaceae</taxon>
        <taxon>Pelagicoccus</taxon>
    </lineage>
</organism>
<dbReference type="RefSeq" id="WP_185658397.1">
    <property type="nucleotide sequence ID" value="NZ_CAWPOO010000001.1"/>
</dbReference>
<dbReference type="Pfam" id="PF00512">
    <property type="entry name" value="HisKA"/>
    <property type="match status" value="1"/>
</dbReference>
<comment type="caution">
    <text evidence="9">The sequence shown here is derived from an EMBL/GenBank/DDBJ whole genome shotgun (WGS) entry which is preliminary data.</text>
</comment>
<dbReference type="SUPFAM" id="SSF47384">
    <property type="entry name" value="Homodimeric domain of signal transducing histidine kinase"/>
    <property type="match status" value="1"/>
</dbReference>
<name>A0A7X1B2W1_9BACT</name>
<dbReference type="Gene3D" id="3.40.50.2300">
    <property type="match status" value="1"/>
</dbReference>
<dbReference type="GO" id="GO:0000155">
    <property type="term" value="F:phosphorelay sensor kinase activity"/>
    <property type="evidence" value="ECO:0007669"/>
    <property type="project" value="InterPro"/>
</dbReference>
<evidence type="ECO:0000259" key="7">
    <source>
        <dbReference type="PROSITE" id="PS50109"/>
    </source>
</evidence>
<dbReference type="InterPro" id="IPR001789">
    <property type="entry name" value="Sig_transdc_resp-reg_receiver"/>
</dbReference>
<evidence type="ECO:0000313" key="10">
    <source>
        <dbReference type="Proteomes" id="UP000526501"/>
    </source>
</evidence>
<dbReference type="Gene3D" id="3.30.565.10">
    <property type="entry name" value="Histidine kinase-like ATPase, C-terminal domain"/>
    <property type="match status" value="1"/>
</dbReference>
<evidence type="ECO:0000256" key="4">
    <source>
        <dbReference type="ARBA" id="ARBA00022679"/>
    </source>
</evidence>
<dbReference type="InterPro" id="IPR011006">
    <property type="entry name" value="CheY-like_superfamily"/>
</dbReference>
<dbReference type="InterPro" id="IPR004358">
    <property type="entry name" value="Sig_transdc_His_kin-like_C"/>
</dbReference>
<dbReference type="PANTHER" id="PTHR42878:SF15">
    <property type="entry name" value="BACTERIOPHYTOCHROME"/>
    <property type="match status" value="1"/>
</dbReference>
<feature type="modified residue" description="4-aspartylphosphate" evidence="6">
    <location>
        <position position="60"/>
    </location>
</feature>
<protein>
    <recommendedName>
        <fullName evidence="2">histidine kinase</fullName>
        <ecNumber evidence="2">2.7.13.3</ecNumber>
    </recommendedName>
</protein>
<dbReference type="FunFam" id="3.30.565.10:FF:000006">
    <property type="entry name" value="Sensor histidine kinase WalK"/>
    <property type="match status" value="1"/>
</dbReference>
<keyword evidence="5" id="KW-0418">Kinase</keyword>
<dbReference type="SMART" id="SM00448">
    <property type="entry name" value="REC"/>
    <property type="match status" value="1"/>
</dbReference>
<dbReference type="CDD" id="cd00156">
    <property type="entry name" value="REC"/>
    <property type="match status" value="1"/>
</dbReference>
<dbReference type="Proteomes" id="UP000526501">
    <property type="component" value="Unassembled WGS sequence"/>
</dbReference>
<dbReference type="EC" id="2.7.13.3" evidence="2"/>
<gene>
    <name evidence="9" type="ORF">H5P27_00360</name>
</gene>
<evidence type="ECO:0000259" key="8">
    <source>
        <dbReference type="PROSITE" id="PS50110"/>
    </source>
</evidence>
<dbReference type="Pfam" id="PF00072">
    <property type="entry name" value="Response_reg"/>
    <property type="match status" value="1"/>
</dbReference>
<reference evidence="9 10" key="1">
    <citation type="submission" date="2020-07" db="EMBL/GenBank/DDBJ databases">
        <authorList>
            <person name="Feng X."/>
        </authorList>
    </citation>
    <scope>NUCLEOTIDE SEQUENCE [LARGE SCALE GENOMIC DNA]</scope>
    <source>
        <strain evidence="9 10">JCM23202</strain>
    </source>
</reference>
<dbReference type="CDD" id="cd00082">
    <property type="entry name" value="HisKA"/>
    <property type="match status" value="1"/>
</dbReference>
<evidence type="ECO:0000313" key="9">
    <source>
        <dbReference type="EMBL" id="MBC2604502.1"/>
    </source>
</evidence>